<dbReference type="PANTHER" id="PTHR43272">
    <property type="entry name" value="LONG-CHAIN-FATTY-ACID--COA LIGASE"/>
    <property type="match status" value="1"/>
</dbReference>
<dbReference type="GO" id="GO:0005524">
    <property type="term" value="F:ATP binding"/>
    <property type="evidence" value="ECO:0007669"/>
    <property type="project" value="UniProtKB-KW"/>
</dbReference>
<evidence type="ECO:0000313" key="4">
    <source>
        <dbReference type="Proteomes" id="UP000288805"/>
    </source>
</evidence>
<dbReference type="AlphaFoldDB" id="A0A438F681"/>
<evidence type="ECO:0000256" key="1">
    <source>
        <dbReference type="ARBA" id="ARBA00022741"/>
    </source>
</evidence>
<dbReference type="PANTHER" id="PTHR43272:SF33">
    <property type="entry name" value="AMP-BINDING DOMAIN-CONTAINING PROTEIN-RELATED"/>
    <property type="match status" value="1"/>
</dbReference>
<evidence type="ECO:0000313" key="3">
    <source>
        <dbReference type="EMBL" id="RVW55461.1"/>
    </source>
</evidence>
<dbReference type="GO" id="GO:0016877">
    <property type="term" value="F:ligase activity, forming carbon-sulfur bonds"/>
    <property type="evidence" value="ECO:0007669"/>
    <property type="project" value="UniProtKB-ARBA"/>
</dbReference>
<keyword evidence="1" id="KW-0547">Nucleotide-binding</keyword>
<dbReference type="EMBL" id="QGNW01001114">
    <property type="protein sequence ID" value="RVW55461.1"/>
    <property type="molecule type" value="Genomic_DNA"/>
</dbReference>
<reference evidence="3 4" key="1">
    <citation type="journal article" date="2018" name="PLoS Genet.">
        <title>Population sequencing reveals clonal diversity and ancestral inbreeding in the grapevine cultivar Chardonnay.</title>
        <authorList>
            <person name="Roach M.J."/>
            <person name="Johnson D.L."/>
            <person name="Bohlmann J."/>
            <person name="van Vuuren H.J."/>
            <person name="Jones S.J."/>
            <person name="Pretorius I.S."/>
            <person name="Schmidt S.A."/>
            <person name="Borneman A.R."/>
        </authorList>
    </citation>
    <scope>NUCLEOTIDE SEQUENCE [LARGE SCALE GENOMIC DNA]</scope>
    <source>
        <strain evidence="4">cv. Chardonnay</strain>
        <tissue evidence="3">Leaf</tissue>
    </source>
</reference>
<accession>A0A438F681</accession>
<keyword evidence="2" id="KW-0067">ATP-binding</keyword>
<protein>
    <submittedName>
        <fullName evidence="3">Long chain acyl-CoA synthetase 6, peroxisomal</fullName>
    </submittedName>
</protein>
<sequence length="105" mass="11916">MLGKLTDFILLQQLKYREEHAHLSLLQGSAIDSLHQIYQDLGQLCNDPRVRAAVLADMDVVGREAKLRGFEFAKAVTLVLEPFTMDNDLLTPTFKASVQFKNLRK</sequence>
<proteinExistence type="predicted"/>
<dbReference type="Proteomes" id="UP000288805">
    <property type="component" value="Unassembled WGS sequence"/>
</dbReference>
<organism evidence="3 4">
    <name type="scientific">Vitis vinifera</name>
    <name type="common">Grape</name>
    <dbReference type="NCBI Taxonomy" id="29760"/>
    <lineage>
        <taxon>Eukaryota</taxon>
        <taxon>Viridiplantae</taxon>
        <taxon>Streptophyta</taxon>
        <taxon>Embryophyta</taxon>
        <taxon>Tracheophyta</taxon>
        <taxon>Spermatophyta</taxon>
        <taxon>Magnoliopsida</taxon>
        <taxon>eudicotyledons</taxon>
        <taxon>Gunneridae</taxon>
        <taxon>Pentapetalae</taxon>
        <taxon>rosids</taxon>
        <taxon>Vitales</taxon>
        <taxon>Vitaceae</taxon>
        <taxon>Viteae</taxon>
        <taxon>Vitis</taxon>
    </lineage>
</organism>
<name>A0A438F681_VITVI</name>
<evidence type="ECO:0000256" key="2">
    <source>
        <dbReference type="ARBA" id="ARBA00022840"/>
    </source>
</evidence>
<comment type="caution">
    <text evidence="3">The sequence shown here is derived from an EMBL/GenBank/DDBJ whole genome shotgun (WGS) entry which is preliminary data.</text>
</comment>
<gene>
    <name evidence="3" type="primary">LACS6_3</name>
    <name evidence="3" type="ORF">CK203_075175</name>
</gene>